<feature type="domain" description="Fibronectin type-III" evidence="5">
    <location>
        <begin position="685"/>
        <end position="779"/>
    </location>
</feature>
<feature type="region of interest" description="Disordered" evidence="3">
    <location>
        <begin position="867"/>
        <end position="886"/>
    </location>
</feature>
<protein>
    <recommendedName>
        <fullName evidence="7">Titin</fullName>
    </recommendedName>
</protein>
<feature type="domain" description="Fibronectin type-III" evidence="5">
    <location>
        <begin position="299"/>
        <end position="395"/>
    </location>
</feature>
<dbReference type="Gene3D" id="2.60.40.10">
    <property type="entry name" value="Immunoglobulins"/>
    <property type="match status" value="12"/>
</dbReference>
<reference evidence="6" key="1">
    <citation type="journal article" date="2010" name="Science">
        <title>The genome of the Western clawed frog Xenopus tropicalis.</title>
        <authorList>
            <person name="Hellsten U."/>
            <person name="Harland R.M."/>
            <person name="Gilchrist M.J."/>
            <person name="Hendrix D."/>
            <person name="Jurka J."/>
            <person name="Kapitonov V."/>
            <person name="Ovcharenko I."/>
            <person name="Putnam N.H."/>
            <person name="Shu S."/>
            <person name="Taher L."/>
            <person name="Blitz I.L."/>
            <person name="Blumberg B."/>
            <person name="Dichmann D.S."/>
            <person name="Dubchak I."/>
            <person name="Amaya E."/>
            <person name="Detter J.C."/>
            <person name="Fletcher R."/>
            <person name="Gerhard D.S."/>
            <person name="Goodstein D."/>
            <person name="Graves T."/>
            <person name="Grigoriev I.V."/>
            <person name="Grimwood J."/>
            <person name="Kawashima T."/>
            <person name="Lindquist E."/>
            <person name="Lucas S.M."/>
            <person name="Mead P.E."/>
            <person name="Mitros T."/>
            <person name="Ogino H."/>
            <person name="Ohta Y."/>
            <person name="Poliakov A.V."/>
            <person name="Pollet N."/>
            <person name="Robert J."/>
            <person name="Salamov A."/>
            <person name="Sater A.K."/>
            <person name="Schmutz J."/>
            <person name="Terry A."/>
            <person name="Vize P.D."/>
            <person name="Warren W.C."/>
            <person name="Wells D."/>
            <person name="Wills A."/>
            <person name="Wilson R.K."/>
            <person name="Zimmerman L.B."/>
            <person name="Zorn A.M."/>
            <person name="Grainger R."/>
            <person name="Grammer T."/>
            <person name="Khokha M.K."/>
            <person name="Richardson P.M."/>
            <person name="Rokhsar D.S."/>
        </authorList>
    </citation>
    <scope>NUCLEOTIDE SEQUENCE [LARGE SCALE GENOMIC DNA]</scope>
    <source>
        <strain evidence="6">Nigerian</strain>
    </source>
</reference>
<dbReference type="InterPro" id="IPR003961">
    <property type="entry name" value="FN3_dom"/>
</dbReference>
<dbReference type="SMART" id="SM00409">
    <property type="entry name" value="IG"/>
    <property type="match status" value="4"/>
</dbReference>
<sequence>MLPEFDLRGIYQKSVVAKAGDNIKVEIPVLGRPKPSVTWKKEDQLLKETQRVNVERTSTATILNINECTRNDSGKYTLTAKNIVGEITDIISVQVHDIPGIPKGPIKFDEISSDFITLSWDPPENDGGVPINSYIVEIRETNSTTWTELASTVIRTTFKATRLTTGLEYQFRVKAQNRYGTGPALNSESVVAAYPFKVPGPPGTPQVIAVTKDSMTISWHEPVTDGGSPILGYHIERKERNSILWQTISKNLIVGNIYKSSGLTDGIAYEFRVVAENMAGKSKPSKSSDPTFALDPIDAPGKPIALNVTRHAVTLQWTKPEYNGGFKITGYTVERKDLPNGRWLKANFSNILETEFTVSGLNENAEYEFRIIARNAAGAVSQPSEPSDAITCRDDIEEPRIMVDAKFKDIIILKAGEMFRLDADVAGRPPPTLSWTKEGKDLEDTAKLEIKIADFSTSLINKDSARKDGGAYTLTASNPGPCEGPLSVSDVTCEKCVLSWLPPMDDGGAKIDHYVVEKRETSRLAWTNVATDVQVTKFKNTESNSLLTIKEASKEDVGQYTVTLANSAGEATEQLSIVVLDKPEPPTGPVKIDEVTADSVTISWQPPKYDGGSSINNYIVEKRDTSTTNWQIVSATVARTTIKATRLKTGCEYQFRIAAENRYGKSGYLTSESVIAQYPYKLPGPPGTPFVTAVTRDSMVVQWNEPVNDGGSKILGYHVESKERNSILWVKLNKTILPDTRIKTTNIEEGIEYEFRVYAENIVGIGKPSKVSECYVARDPCDPPGRPEPVIVTRNSVTLQWTKPEYDGGSKITGYIVEKKELPEGRWMKASFTNVIETEFAVTGLVEDQRYEFRVIARNAAGIFSEPSDSTGPITARDEVEPPRVSMDPKYKETITVNAGETFKIDADVHGKPIPSIQWIKAGEELANTARLEIKNTDFTTSLISAENAAGPPNNPRVVDVTRSSVILSWGKPIYDGGCEIQGYIVEKCDLSSEEWSICTPPSGIKETRFEVEKLLEKHEYKFRICAVNKAGVGEHADLPASIIVEEKLEVPDLDLDPELRKIVNVRAGGSLRLFIPFRGRPAPEVKWGKVEGDIRDIAQIDVTSSFTSLVIDNVNRFDSGKYTLTLENSSGTKSAFISVRV</sequence>
<dbReference type="PRINTS" id="PR00014">
    <property type="entry name" value="FNTYPEIII"/>
</dbReference>
<name>A0A6I8Q4T2_XENTR</name>
<feature type="domain" description="Ig-like" evidence="4">
    <location>
        <begin position="399"/>
        <end position="492"/>
    </location>
</feature>
<dbReference type="FunFam" id="2.60.40.10:FF:000002">
    <property type="entry name" value="Titin a"/>
    <property type="match status" value="3"/>
</dbReference>
<dbReference type="PANTHER" id="PTHR14340">
    <property type="entry name" value="MICROFIBRIL-ASSOCIATED GLYCOPROTEIN 3"/>
    <property type="match status" value="1"/>
</dbReference>
<dbReference type="PROSITE" id="PS50835">
    <property type="entry name" value="IG_LIKE"/>
    <property type="match status" value="3"/>
</dbReference>
<evidence type="ECO:0008006" key="7">
    <source>
        <dbReference type="Google" id="ProtNLM"/>
    </source>
</evidence>
<evidence type="ECO:0000259" key="4">
    <source>
        <dbReference type="PROSITE" id="PS50835"/>
    </source>
</evidence>
<keyword evidence="2" id="KW-0393">Immunoglobulin domain</keyword>
<dbReference type="SUPFAM" id="SSF49265">
    <property type="entry name" value="Fibronectin type III"/>
    <property type="match status" value="4"/>
</dbReference>
<evidence type="ECO:0000313" key="6">
    <source>
        <dbReference type="Ensembl" id="ENSXETP00000064549"/>
    </source>
</evidence>
<dbReference type="InterPro" id="IPR036116">
    <property type="entry name" value="FN3_sf"/>
</dbReference>
<dbReference type="InterPro" id="IPR007110">
    <property type="entry name" value="Ig-like_dom"/>
</dbReference>
<dbReference type="InterPro" id="IPR003599">
    <property type="entry name" value="Ig_sub"/>
</dbReference>
<dbReference type="FunFam" id="2.60.40.10:FF:000012">
    <property type="entry name" value="titin isoform X1"/>
    <property type="match status" value="2"/>
</dbReference>
<dbReference type="AlphaFoldDB" id="A0A6I8Q4T2"/>
<feature type="domain" description="Fibronectin type-III" evidence="5">
    <location>
        <begin position="102"/>
        <end position="195"/>
    </location>
</feature>
<proteinExistence type="predicted"/>
<dbReference type="Pfam" id="PF07679">
    <property type="entry name" value="I-set"/>
    <property type="match status" value="5"/>
</dbReference>
<evidence type="ECO:0000256" key="2">
    <source>
        <dbReference type="ARBA" id="ARBA00023319"/>
    </source>
</evidence>
<reference evidence="6" key="2">
    <citation type="submission" date="2020-05" db="UniProtKB">
        <authorList>
            <consortium name="Ensembl"/>
        </authorList>
    </citation>
    <scope>IDENTIFICATION</scope>
</reference>
<feature type="domain" description="Ig-like" evidence="4">
    <location>
        <begin position="1058"/>
        <end position="1139"/>
    </location>
</feature>
<dbReference type="CDD" id="cd00063">
    <property type="entry name" value="FN3"/>
    <property type="match status" value="8"/>
</dbReference>
<dbReference type="Pfam" id="PF00041">
    <property type="entry name" value="fn3"/>
    <property type="match status" value="7"/>
</dbReference>
<keyword evidence="1" id="KW-0677">Repeat</keyword>
<dbReference type="InterPro" id="IPR013783">
    <property type="entry name" value="Ig-like_fold"/>
</dbReference>
<organism evidence="6">
    <name type="scientific">Xenopus tropicalis</name>
    <name type="common">Western clawed frog</name>
    <name type="synonym">Silurana tropicalis</name>
    <dbReference type="NCBI Taxonomy" id="8364"/>
    <lineage>
        <taxon>Eukaryota</taxon>
        <taxon>Metazoa</taxon>
        <taxon>Chordata</taxon>
        <taxon>Craniata</taxon>
        <taxon>Vertebrata</taxon>
        <taxon>Euteleostomi</taxon>
        <taxon>Amphibia</taxon>
        <taxon>Batrachia</taxon>
        <taxon>Anura</taxon>
        <taxon>Pipoidea</taxon>
        <taxon>Pipidae</taxon>
        <taxon>Xenopodinae</taxon>
        <taxon>Xenopus</taxon>
        <taxon>Silurana</taxon>
    </lineage>
</organism>
<feature type="compositionally biased region" description="Basic and acidic residues" evidence="3">
    <location>
        <begin position="876"/>
        <end position="886"/>
    </location>
</feature>
<dbReference type="InterPro" id="IPR036179">
    <property type="entry name" value="Ig-like_dom_sf"/>
</dbReference>
<dbReference type="SUPFAM" id="SSF48726">
    <property type="entry name" value="Immunoglobulin"/>
    <property type="match status" value="5"/>
</dbReference>
<feature type="domain" description="Fibronectin type-III" evidence="5">
    <location>
        <begin position="585"/>
        <end position="679"/>
    </location>
</feature>
<evidence type="ECO:0000259" key="5">
    <source>
        <dbReference type="PROSITE" id="PS50853"/>
    </source>
</evidence>
<dbReference type="SMART" id="SM00060">
    <property type="entry name" value="FN3"/>
    <property type="match status" value="8"/>
</dbReference>
<feature type="domain" description="Ig-like" evidence="4">
    <location>
        <begin position="3"/>
        <end position="94"/>
    </location>
</feature>
<dbReference type="Ensembl" id="ENSXETT00000092705">
    <property type="protein sequence ID" value="ENSXETP00000064549"/>
    <property type="gene ID" value="ENSXETG00000038327"/>
</dbReference>
<dbReference type="GeneTree" id="ENSGT01150000286978"/>
<feature type="domain" description="Fibronectin type-III" evidence="5">
    <location>
        <begin position="783"/>
        <end position="879"/>
    </location>
</feature>
<dbReference type="PROSITE" id="PS50853">
    <property type="entry name" value="FN3"/>
    <property type="match status" value="8"/>
</dbReference>
<dbReference type="PANTHER" id="PTHR14340:SF13">
    <property type="entry name" value="TITIN"/>
    <property type="match status" value="1"/>
</dbReference>
<evidence type="ECO:0000256" key="3">
    <source>
        <dbReference type="SAM" id="MobiDB-lite"/>
    </source>
</evidence>
<feature type="domain" description="Fibronectin type-III" evidence="5">
    <location>
        <begin position="482"/>
        <end position="584"/>
    </location>
</feature>
<dbReference type="InterPro" id="IPR013098">
    <property type="entry name" value="Ig_I-set"/>
</dbReference>
<dbReference type="CDD" id="cd05748">
    <property type="entry name" value="Ig_Titin_like"/>
    <property type="match status" value="2"/>
</dbReference>
<feature type="domain" description="Fibronectin type-III" evidence="5">
    <location>
        <begin position="952"/>
        <end position="1048"/>
    </location>
</feature>
<dbReference type="FunFam" id="2.60.40.10:FF:000034">
    <property type="entry name" value="Titin isoform A"/>
    <property type="match status" value="2"/>
</dbReference>
<dbReference type="FunFam" id="2.60.40.10:FF:000547">
    <property type="entry name" value="Titin a"/>
    <property type="match status" value="1"/>
</dbReference>
<dbReference type="InterPro" id="IPR003598">
    <property type="entry name" value="Ig_sub2"/>
</dbReference>
<accession>A0A6I8Q4T2</accession>
<dbReference type="SMART" id="SM00408">
    <property type="entry name" value="IGc2"/>
    <property type="match status" value="4"/>
</dbReference>
<dbReference type="FunFam" id="2.60.40.10:FF:000011">
    <property type="entry name" value="Titin b"/>
    <property type="match status" value="2"/>
</dbReference>
<evidence type="ECO:0000256" key="1">
    <source>
        <dbReference type="ARBA" id="ARBA00022737"/>
    </source>
</evidence>
<feature type="domain" description="Fibronectin type-III" evidence="5">
    <location>
        <begin position="201"/>
        <end position="297"/>
    </location>
</feature>
<dbReference type="Bgee" id="ENSXETG00000038327">
    <property type="expression patterns" value="Expressed in skeletal muscle tissue and 3 other cell types or tissues"/>
</dbReference>